<sequence length="54" mass="5529">MIDGMGHEADIVRPAPMLAETAVPVGAARDALAGLLSAGLLVHDRGRTRSDSCS</sequence>
<name>A0A0B5ENY5_STRA4</name>
<accession>A0A0B5ENY5</accession>
<gene>
    <name evidence="1" type="ORF">SLNWT_0145</name>
</gene>
<dbReference type="KEGG" id="sals:SLNWT_0145"/>
<evidence type="ECO:0000313" key="1">
    <source>
        <dbReference type="EMBL" id="AJE80521.1"/>
    </source>
</evidence>
<keyword evidence="2" id="KW-1185">Reference proteome</keyword>
<evidence type="ECO:0000313" key="2">
    <source>
        <dbReference type="Proteomes" id="UP000031523"/>
    </source>
</evidence>
<dbReference type="Proteomes" id="UP000031523">
    <property type="component" value="Chromosome"/>
</dbReference>
<protein>
    <submittedName>
        <fullName evidence="1">Uncharacterized protein</fullName>
    </submittedName>
</protein>
<dbReference type="EMBL" id="CP010519">
    <property type="protein sequence ID" value="AJE80521.1"/>
    <property type="molecule type" value="Genomic_DNA"/>
</dbReference>
<reference evidence="1 2" key="1">
    <citation type="submission" date="2015-01" db="EMBL/GenBank/DDBJ databases">
        <title>Enhanced salinomycin production by adjusting the supply of polyketide extender units in Streptomyce albus DSM 41398.</title>
        <authorList>
            <person name="Lu C."/>
        </authorList>
    </citation>
    <scope>NUCLEOTIDE SEQUENCE [LARGE SCALE GENOMIC DNA]</scope>
    <source>
        <strain evidence="2">ATCC 21838 / DSM 41398 / FERM P-419 / JCM 4703 / NBRC 107858</strain>
    </source>
</reference>
<proteinExistence type="predicted"/>
<organism evidence="1 2">
    <name type="scientific">Streptomyces albus (strain ATCC 21838 / DSM 41398 / FERM P-419 / JCM 4703 / NBRC 107858)</name>
    <dbReference type="NCBI Taxonomy" id="1081613"/>
    <lineage>
        <taxon>Bacteria</taxon>
        <taxon>Bacillati</taxon>
        <taxon>Actinomycetota</taxon>
        <taxon>Actinomycetes</taxon>
        <taxon>Kitasatosporales</taxon>
        <taxon>Streptomycetaceae</taxon>
        <taxon>Streptomyces</taxon>
    </lineage>
</organism>
<dbReference type="AlphaFoldDB" id="A0A0B5ENY5"/>